<dbReference type="InParanoid" id="A0A804I6Z3"/>
<dbReference type="EnsemblPlants" id="Ma03_t00540.1">
    <property type="protein sequence ID" value="Ma03_p00540.1"/>
    <property type="gene ID" value="Ma03_g00540"/>
</dbReference>
<dbReference type="AlphaFoldDB" id="A0A804I6Z3"/>
<reference evidence="4" key="2">
    <citation type="submission" date="2021-05" db="UniProtKB">
        <authorList>
            <consortium name="EnsemblPlants"/>
        </authorList>
    </citation>
    <scope>IDENTIFICATION</scope>
    <source>
        <strain evidence="4">subsp. malaccensis</strain>
    </source>
</reference>
<dbReference type="EMBL" id="HG996468">
    <property type="protein sequence ID" value="CAG1848762.1"/>
    <property type="molecule type" value="Genomic_DNA"/>
</dbReference>
<dbReference type="Pfam" id="PF06916">
    <property type="entry name" value="FAM210A-B_dom"/>
    <property type="match status" value="1"/>
</dbReference>
<gene>
    <name evidence="3" type="ORF">GSMUA_203480.1</name>
</gene>
<feature type="transmembrane region" description="Helical" evidence="1">
    <location>
        <begin position="17"/>
        <end position="37"/>
    </location>
</feature>
<evidence type="ECO:0000259" key="2">
    <source>
        <dbReference type="Pfam" id="PF06916"/>
    </source>
</evidence>
<reference evidence="3" key="1">
    <citation type="submission" date="2021-03" db="EMBL/GenBank/DDBJ databases">
        <authorList>
            <consortium name="Genoscope - CEA"/>
            <person name="William W."/>
        </authorList>
    </citation>
    <scope>NUCLEOTIDE SEQUENCE</scope>
    <source>
        <strain evidence="3">Doubled-haploid Pahang</strain>
    </source>
</reference>
<dbReference type="PANTHER" id="PTHR21377:SF0">
    <property type="entry name" value="PROTEIN FAM210B, MITOCHONDRIAL"/>
    <property type="match status" value="1"/>
</dbReference>
<organism evidence="4 5">
    <name type="scientific">Musa acuminata subsp. malaccensis</name>
    <name type="common">Wild banana</name>
    <name type="synonym">Musa malaccensis</name>
    <dbReference type="NCBI Taxonomy" id="214687"/>
    <lineage>
        <taxon>Eukaryota</taxon>
        <taxon>Viridiplantae</taxon>
        <taxon>Streptophyta</taxon>
        <taxon>Embryophyta</taxon>
        <taxon>Tracheophyta</taxon>
        <taxon>Spermatophyta</taxon>
        <taxon>Magnoliopsida</taxon>
        <taxon>Liliopsida</taxon>
        <taxon>Zingiberales</taxon>
        <taxon>Musaceae</taxon>
        <taxon>Musa</taxon>
    </lineage>
</organism>
<feature type="domain" description="DUF1279" evidence="2">
    <location>
        <begin position="6"/>
        <end position="125"/>
    </location>
</feature>
<keyword evidence="1" id="KW-0472">Membrane</keyword>
<keyword evidence="1" id="KW-1133">Transmembrane helix</keyword>
<dbReference type="Proteomes" id="UP000012960">
    <property type="component" value="Unplaced"/>
</dbReference>
<proteinExistence type="predicted"/>
<dbReference type="OMA" id="IMNNIDV"/>
<accession>A0A804I6Z3</accession>
<evidence type="ECO:0000313" key="5">
    <source>
        <dbReference type="Proteomes" id="UP000012960"/>
    </source>
</evidence>
<dbReference type="InterPro" id="IPR009688">
    <property type="entry name" value="FAM210A/B-like_dom"/>
</dbReference>
<evidence type="ECO:0000313" key="4">
    <source>
        <dbReference type="EnsemblPlants" id="Ma03_p00540.1"/>
    </source>
</evidence>
<dbReference type="PANTHER" id="PTHR21377">
    <property type="entry name" value="PROTEIN FAM210B, MITOCHONDRIAL"/>
    <property type="match status" value="1"/>
</dbReference>
<dbReference type="GO" id="GO:0005739">
    <property type="term" value="C:mitochondrion"/>
    <property type="evidence" value="ECO:0000318"/>
    <property type="project" value="GO_Central"/>
</dbReference>
<evidence type="ECO:0000313" key="3">
    <source>
        <dbReference type="EMBL" id="CAG1848762.1"/>
    </source>
</evidence>
<evidence type="ECO:0000256" key="1">
    <source>
        <dbReference type="SAM" id="Phobius"/>
    </source>
</evidence>
<keyword evidence="5" id="KW-1185">Reference proteome</keyword>
<protein>
    <submittedName>
        <fullName evidence="3">(wild Malaysian banana) hypothetical protein</fullName>
    </submittedName>
</protein>
<sequence>MAFTGRLQELMKKYGKVAFGVHFSVSAAAITGFYVAIKNNVDVESIFEKVGLSSRVPDNDRASGVVILDGHDSLSPKPPREPQQQMKMTRTAELAASSGGTLALAIHCNKGLFPVRVPITIAFTPPMARLLARRNLLKHHV</sequence>
<dbReference type="InterPro" id="IPR045866">
    <property type="entry name" value="FAM210A/B-like"/>
</dbReference>
<name>A0A804I6Z3_MUSAM</name>
<keyword evidence="1" id="KW-0812">Transmembrane</keyword>
<dbReference type="Gramene" id="Ma03_t00540.1">
    <property type="protein sequence ID" value="Ma03_p00540.1"/>
    <property type="gene ID" value="Ma03_g00540"/>
</dbReference>